<dbReference type="GO" id="GO:0031201">
    <property type="term" value="C:SNARE complex"/>
    <property type="evidence" value="ECO:0007669"/>
    <property type="project" value="TreeGrafter"/>
</dbReference>
<evidence type="ECO:0000313" key="14">
    <source>
        <dbReference type="Proteomes" id="UP000243217"/>
    </source>
</evidence>
<gene>
    <name evidence="13" type="ORF">THRCLA_00990</name>
</gene>
<evidence type="ECO:0000256" key="6">
    <source>
        <dbReference type="ARBA" id="ARBA00022989"/>
    </source>
</evidence>
<dbReference type="SMART" id="SM00397">
    <property type="entry name" value="t_SNARE"/>
    <property type="match status" value="3"/>
</dbReference>
<dbReference type="GO" id="GO:0000149">
    <property type="term" value="F:SNARE binding"/>
    <property type="evidence" value="ECO:0007669"/>
    <property type="project" value="TreeGrafter"/>
</dbReference>
<keyword evidence="6 11" id="KW-1133">Transmembrane helix</keyword>
<evidence type="ECO:0000256" key="2">
    <source>
        <dbReference type="ARBA" id="ARBA00006108"/>
    </source>
</evidence>
<keyword evidence="8 11" id="KW-0472">Membrane</keyword>
<dbReference type="GO" id="GO:0006906">
    <property type="term" value="P:vesicle fusion"/>
    <property type="evidence" value="ECO:0007669"/>
    <property type="project" value="TreeGrafter"/>
</dbReference>
<dbReference type="PROSITE" id="PS50192">
    <property type="entry name" value="T_SNARE"/>
    <property type="match status" value="1"/>
</dbReference>
<dbReference type="Gene3D" id="1.20.5.110">
    <property type="match status" value="3"/>
</dbReference>
<keyword evidence="14" id="KW-1185">Reference proteome</keyword>
<dbReference type="PANTHER" id="PTHR21230:SF94">
    <property type="entry name" value="T-SNARE COILED-COIL HOMOLOGY DOMAIN-CONTAINING PROTEIN"/>
    <property type="match status" value="1"/>
</dbReference>
<keyword evidence="4 11" id="KW-0812">Transmembrane</keyword>
<evidence type="ECO:0000256" key="8">
    <source>
        <dbReference type="ARBA" id="ARBA00023136"/>
    </source>
</evidence>
<evidence type="ECO:0000256" key="4">
    <source>
        <dbReference type="ARBA" id="ARBA00022692"/>
    </source>
</evidence>
<evidence type="ECO:0000256" key="5">
    <source>
        <dbReference type="ARBA" id="ARBA00022927"/>
    </source>
</evidence>
<keyword evidence="5" id="KW-0653">Protein transport</keyword>
<evidence type="ECO:0000256" key="7">
    <source>
        <dbReference type="ARBA" id="ARBA00023054"/>
    </source>
</evidence>
<name>A0A1W0A9Y3_9STRA</name>
<feature type="transmembrane region" description="Helical" evidence="11">
    <location>
        <begin position="574"/>
        <end position="596"/>
    </location>
</feature>
<dbReference type="OrthoDB" id="430637at2759"/>
<accession>A0A1W0A9Y3</accession>
<dbReference type="GO" id="GO:0005794">
    <property type="term" value="C:Golgi apparatus"/>
    <property type="evidence" value="ECO:0007669"/>
    <property type="project" value="TreeGrafter"/>
</dbReference>
<protein>
    <recommendedName>
        <fullName evidence="12">t-SNARE coiled-coil homology domain-containing protein</fullName>
    </recommendedName>
</protein>
<evidence type="ECO:0000256" key="9">
    <source>
        <dbReference type="SAM" id="Coils"/>
    </source>
</evidence>
<comment type="similarity">
    <text evidence="2">Belongs to the VTI1 family.</text>
</comment>
<feature type="domain" description="T-SNARE coiled-coil homology" evidence="12">
    <location>
        <begin position="114"/>
        <end position="176"/>
    </location>
</feature>
<dbReference type="GO" id="GO:0005789">
    <property type="term" value="C:endoplasmic reticulum membrane"/>
    <property type="evidence" value="ECO:0007669"/>
    <property type="project" value="TreeGrafter"/>
</dbReference>
<dbReference type="CDD" id="cd15862">
    <property type="entry name" value="SNARE_Vti1"/>
    <property type="match status" value="1"/>
</dbReference>
<feature type="coiled-coil region" evidence="9">
    <location>
        <begin position="138"/>
        <end position="172"/>
    </location>
</feature>
<organism evidence="13 14">
    <name type="scientific">Thraustotheca clavata</name>
    <dbReference type="NCBI Taxonomy" id="74557"/>
    <lineage>
        <taxon>Eukaryota</taxon>
        <taxon>Sar</taxon>
        <taxon>Stramenopiles</taxon>
        <taxon>Oomycota</taxon>
        <taxon>Saprolegniomycetes</taxon>
        <taxon>Saprolegniales</taxon>
        <taxon>Achlyaceae</taxon>
        <taxon>Thraustotheca</taxon>
    </lineage>
</organism>
<dbReference type="InterPro" id="IPR007705">
    <property type="entry name" value="Vesicle_trsprt_v-SNARE_N"/>
</dbReference>
<keyword evidence="7 9" id="KW-0175">Coiled coil</keyword>
<feature type="region of interest" description="Disordered" evidence="10">
    <location>
        <begin position="273"/>
        <end position="295"/>
    </location>
</feature>
<sequence length="603" mass="68171">MSDSFVEYFDTFKELRGEASGLLKKACTLSGDRKNDLLQDVRNKVEELERYYRILEQEAKGGNAQEKRKMQSQLRVCQGDIEKLKSSVEKETLLGQAKPPPGPRTVQEQAAAYQATMDRTTNHLTDAKKTIGEIDDIAINVDTNLAMQREQLERAQNNVTEARADVQDAKGHLSSLARKAFSNIILLWIIILALIADFLESFGDACYEAIALIKKMATADMNQQRQVEYDIQKCLDEAQRYFRMMQQEATGGDAQLSKFEKIVSDFERAKLLSNTPNRNAPTNDNFSMPPSDRHQQQLDRIGGRLHDVQITIAQSREYAVNTTNNLVAQGDQLRSAHNNVIQTRANVKEAASHLASLKRKNFIKIIILWLIIFGLSIAILYKILDFSAVMTESFQEYYETFKELRTEAMGIIKEMPGAPAGRRDQLERDARNRIEEVERYLRILEQEAKGGDAQMKRKMQTQIRSCQSDLEKLNNNLVKALLLGNAAQRQPAPVANSSGNGNAQAYQDRLDRTGGYLNEAKNIIGETQAVGINIDNNLMNAREQLERAHENVKDTRADAQEAAGHLASLRRKNMVTIILMWVVIFGLCVAILYRILKMTMVIK</sequence>
<feature type="transmembrane region" description="Helical" evidence="11">
    <location>
        <begin position="362"/>
        <end position="384"/>
    </location>
</feature>
<dbReference type="EMBL" id="JNBS01000286">
    <property type="protein sequence ID" value="OQS06991.1"/>
    <property type="molecule type" value="Genomic_DNA"/>
</dbReference>
<proteinExistence type="inferred from homology"/>
<dbReference type="SUPFAM" id="SSF47661">
    <property type="entry name" value="t-snare proteins"/>
    <property type="match status" value="2"/>
</dbReference>
<feature type="coiled-coil region" evidence="9">
    <location>
        <begin position="427"/>
        <end position="476"/>
    </location>
</feature>
<dbReference type="InterPro" id="IPR010989">
    <property type="entry name" value="SNARE"/>
</dbReference>
<evidence type="ECO:0000256" key="1">
    <source>
        <dbReference type="ARBA" id="ARBA00004211"/>
    </source>
</evidence>
<dbReference type="STRING" id="74557.A0A1W0A9Y3"/>
<feature type="compositionally biased region" description="Polar residues" evidence="10">
    <location>
        <begin position="273"/>
        <end position="288"/>
    </location>
</feature>
<feature type="coiled-coil region" evidence="9">
    <location>
        <begin position="38"/>
        <end position="65"/>
    </location>
</feature>
<dbReference type="Pfam" id="PF05008">
    <property type="entry name" value="V-SNARE"/>
    <property type="match status" value="2"/>
</dbReference>
<reference evidence="13 14" key="1">
    <citation type="journal article" date="2014" name="Genome Biol. Evol.">
        <title>The secreted proteins of Achlya hypogyna and Thraustotheca clavata identify the ancestral oomycete secretome and reveal gene acquisitions by horizontal gene transfer.</title>
        <authorList>
            <person name="Misner I."/>
            <person name="Blouin N."/>
            <person name="Leonard G."/>
            <person name="Richards T.A."/>
            <person name="Lane C.E."/>
        </authorList>
    </citation>
    <scope>NUCLEOTIDE SEQUENCE [LARGE SCALE GENOMIC DNA]</scope>
    <source>
        <strain evidence="13 14">ATCC 34112</strain>
    </source>
</reference>
<evidence type="ECO:0000313" key="13">
    <source>
        <dbReference type="EMBL" id="OQS06991.1"/>
    </source>
</evidence>
<keyword evidence="3" id="KW-0813">Transport</keyword>
<feature type="coiled-coil region" evidence="9">
    <location>
        <begin position="535"/>
        <end position="562"/>
    </location>
</feature>
<evidence type="ECO:0000256" key="10">
    <source>
        <dbReference type="SAM" id="MobiDB-lite"/>
    </source>
</evidence>
<dbReference type="SUPFAM" id="SSF58038">
    <property type="entry name" value="SNARE fusion complex"/>
    <property type="match status" value="3"/>
</dbReference>
<evidence type="ECO:0000256" key="11">
    <source>
        <dbReference type="SAM" id="Phobius"/>
    </source>
</evidence>
<dbReference type="Proteomes" id="UP000243217">
    <property type="component" value="Unassembled WGS sequence"/>
</dbReference>
<dbReference type="GO" id="GO:0012507">
    <property type="term" value="C:ER to Golgi transport vesicle membrane"/>
    <property type="evidence" value="ECO:0007669"/>
    <property type="project" value="TreeGrafter"/>
</dbReference>
<dbReference type="AlphaFoldDB" id="A0A1W0A9Y3"/>
<evidence type="ECO:0000259" key="12">
    <source>
        <dbReference type="PROSITE" id="PS50192"/>
    </source>
</evidence>
<dbReference type="GO" id="GO:0006886">
    <property type="term" value="P:intracellular protein transport"/>
    <property type="evidence" value="ECO:0007669"/>
    <property type="project" value="InterPro"/>
</dbReference>
<dbReference type="InterPro" id="IPR000727">
    <property type="entry name" value="T_SNARE_dom"/>
</dbReference>
<comment type="caution">
    <text evidence="13">The sequence shown here is derived from an EMBL/GenBank/DDBJ whole genome shotgun (WGS) entry which is preliminary data.</text>
</comment>
<dbReference type="Gene3D" id="1.20.58.400">
    <property type="entry name" value="t-snare proteins"/>
    <property type="match status" value="2"/>
</dbReference>
<evidence type="ECO:0000256" key="3">
    <source>
        <dbReference type="ARBA" id="ARBA00022448"/>
    </source>
</evidence>
<dbReference type="GO" id="GO:0005484">
    <property type="term" value="F:SNAP receptor activity"/>
    <property type="evidence" value="ECO:0007669"/>
    <property type="project" value="TreeGrafter"/>
</dbReference>
<dbReference type="GO" id="GO:0031902">
    <property type="term" value="C:late endosome membrane"/>
    <property type="evidence" value="ECO:0007669"/>
    <property type="project" value="TreeGrafter"/>
</dbReference>
<dbReference type="PANTHER" id="PTHR21230">
    <property type="entry name" value="VESICLE TRANSPORT V-SNARE PROTEIN VTI1-RELATED"/>
    <property type="match status" value="1"/>
</dbReference>
<feature type="transmembrane region" description="Helical" evidence="11">
    <location>
        <begin position="180"/>
        <end position="199"/>
    </location>
</feature>
<dbReference type="InterPro" id="IPR038407">
    <property type="entry name" value="v-SNARE_N_sf"/>
</dbReference>
<comment type="subcellular location">
    <subcellularLocation>
        <location evidence="1">Membrane</location>
        <topology evidence="1">Single-pass type IV membrane protein</topology>
    </subcellularLocation>
</comment>